<evidence type="ECO:0000313" key="5">
    <source>
        <dbReference type="Proteomes" id="UP000000664"/>
    </source>
</evidence>
<dbReference type="InterPro" id="IPR010982">
    <property type="entry name" value="Lambda_DNA-bd_dom_sf"/>
</dbReference>
<dbReference type="PANTHER" id="PTHR46558:SF4">
    <property type="entry name" value="DNA-BIDING PHAGE PROTEIN"/>
    <property type="match status" value="1"/>
</dbReference>
<dbReference type="SUPFAM" id="SSF47413">
    <property type="entry name" value="lambda repressor-like DNA-binding domains"/>
    <property type="match status" value="1"/>
</dbReference>
<name>A0A805YTF4_LACGA</name>
<dbReference type="Proteomes" id="UP000000664">
    <property type="component" value="Chromosome"/>
</dbReference>
<dbReference type="EMBL" id="CP000413">
    <property type="protein sequence ID" value="ABJ60032.1"/>
    <property type="molecule type" value="Genomic_DNA"/>
</dbReference>
<dbReference type="PROSITE" id="PS50943">
    <property type="entry name" value="HTH_CROC1"/>
    <property type="match status" value="1"/>
</dbReference>
<reference evidence="4 5" key="1">
    <citation type="journal article" date="2006" name="Proc. Natl. Acad. Sci. U.S.A.">
        <title>Comparative genomics of the lactic acid bacteria.</title>
        <authorList>
            <person name="Makarova K."/>
            <person name="Slesarev A."/>
            <person name="Wolf Y."/>
            <person name="Sorokin A."/>
            <person name="Mirkin B."/>
            <person name="Koonin E."/>
            <person name="Pavlov A."/>
            <person name="Pavlova N."/>
            <person name="Karamychev V."/>
            <person name="Polouchine N."/>
            <person name="Shakhova V."/>
            <person name="Grigoriev I."/>
            <person name="Lou Y."/>
            <person name="Rohksar D."/>
            <person name="Lucas S."/>
            <person name="Huang K."/>
            <person name="Goodstein D.M."/>
            <person name="Hawkins T."/>
            <person name="Plengvidhya V."/>
            <person name="Welker D."/>
            <person name="Hughes J."/>
            <person name="Goh Y."/>
            <person name="Benson A."/>
            <person name="Baldwin K."/>
            <person name="Lee J.H."/>
            <person name="Diaz-Muniz I."/>
            <person name="Dosti B."/>
            <person name="Smeianov V."/>
            <person name="Wechter W."/>
            <person name="Barabote R."/>
            <person name="Lorca G."/>
            <person name="Altermann E."/>
            <person name="Barrangou R."/>
            <person name="Ganesan B."/>
            <person name="Xie Y."/>
            <person name="Rawsthorne H."/>
            <person name="Tamir D."/>
            <person name="Parker C."/>
            <person name="Breidt F."/>
            <person name="Broadbent J."/>
            <person name="Hutkins R."/>
            <person name="O'Sullivan D."/>
            <person name="Steele J."/>
            <person name="Unlu G."/>
            <person name="Saier M."/>
            <person name="Klaenhammer T."/>
            <person name="Richardson P."/>
            <person name="Kozyavkin S."/>
            <person name="Weimer B."/>
            <person name="Mills D."/>
        </authorList>
    </citation>
    <scope>NUCLEOTIDE SEQUENCE [LARGE SCALE GENOMIC DNA]</scope>
    <source>
        <strain evidence="4">ATCC 33323</strain>
        <strain evidence="5">ATCC 33323 / DSM 20243 / BCRC 14619 / CIP 102991 / JCM 1131 / KCTC 3163 / NCIMB 11718 / NCTC 13722 / AM63</strain>
    </source>
</reference>
<proteinExistence type="predicted"/>
<dbReference type="RefSeq" id="WP_011678805.1">
    <property type="nucleotide sequence ID" value="NC_008530.1"/>
</dbReference>
<evidence type="ECO:0000259" key="2">
    <source>
        <dbReference type="PROSITE" id="PS50943"/>
    </source>
</evidence>
<organism evidence="4 5">
    <name type="scientific">Lactobacillus gasseri (strain ATCC 33323 / DSM 20243 / BCRC 14619 / CIP 102991 / JCM 1131 / KCTC 3163 / NCIMB 11718 / NCTC 13722 / AM63)</name>
    <dbReference type="NCBI Taxonomy" id="324831"/>
    <lineage>
        <taxon>Bacteria</taxon>
        <taxon>Bacillati</taxon>
        <taxon>Bacillota</taxon>
        <taxon>Bacilli</taxon>
        <taxon>Lactobacillales</taxon>
        <taxon>Lactobacillaceae</taxon>
        <taxon>Lactobacillus</taxon>
    </lineage>
</organism>
<evidence type="ECO:0000313" key="3">
    <source>
        <dbReference type="EMBL" id="ABJ59972.1"/>
    </source>
</evidence>
<sequence length="74" mass="8334">MKRELKSLRVGAGLTQTELAKRLGVTNVTVSRWERGEAIPKPKYIKAMAKLFNIKGQDIFLNLITTKAYKVATK</sequence>
<keyword evidence="1" id="KW-0238">DNA-binding</keyword>
<evidence type="ECO:0000313" key="4">
    <source>
        <dbReference type="EMBL" id="ABJ60032.1"/>
    </source>
</evidence>
<protein>
    <submittedName>
        <fullName evidence="4">Transcriptional regulator, xre family</fullName>
    </submittedName>
</protein>
<dbReference type="InterPro" id="IPR001387">
    <property type="entry name" value="Cro/C1-type_HTH"/>
</dbReference>
<feature type="domain" description="HTH cro/C1-type" evidence="2">
    <location>
        <begin position="5"/>
        <end position="59"/>
    </location>
</feature>
<dbReference type="Pfam" id="PF01381">
    <property type="entry name" value="HTH_3"/>
    <property type="match status" value="1"/>
</dbReference>
<dbReference type="EMBL" id="CP000413">
    <property type="protein sequence ID" value="ABJ59972.1"/>
    <property type="molecule type" value="Genomic_DNA"/>
</dbReference>
<dbReference type="AlphaFoldDB" id="A0A805YTF4"/>
<dbReference type="Gene3D" id="1.10.260.40">
    <property type="entry name" value="lambda repressor-like DNA-binding domains"/>
    <property type="match status" value="1"/>
</dbReference>
<evidence type="ECO:0000256" key="1">
    <source>
        <dbReference type="ARBA" id="ARBA00023125"/>
    </source>
</evidence>
<dbReference type="PANTHER" id="PTHR46558">
    <property type="entry name" value="TRACRIPTIONAL REGULATORY PROTEIN-RELATED-RELATED"/>
    <property type="match status" value="1"/>
</dbReference>
<dbReference type="SMART" id="SM00530">
    <property type="entry name" value="HTH_XRE"/>
    <property type="match status" value="1"/>
</dbReference>
<dbReference type="GO" id="GO:0003677">
    <property type="term" value="F:DNA binding"/>
    <property type="evidence" value="ECO:0007669"/>
    <property type="project" value="UniProtKB-KW"/>
</dbReference>
<dbReference type="GeneID" id="29639538"/>
<dbReference type="KEGG" id="lga:LGAS_0638"/>
<accession>A0A805YTF4</accession>
<dbReference type="KEGG" id="lga:LGAS_0576"/>
<gene>
    <name evidence="3" type="ordered locus">LGAS_0576</name>
    <name evidence="4" type="ordered locus">LGAS_0638</name>
</gene>
<dbReference type="CDD" id="cd00093">
    <property type="entry name" value="HTH_XRE"/>
    <property type="match status" value="1"/>
</dbReference>